<dbReference type="Proteomes" id="UP000003922">
    <property type="component" value="Unassembled WGS sequence"/>
</dbReference>
<gene>
    <name evidence="1" type="ORF">CwatDRAFT_2142</name>
</gene>
<reference evidence="1" key="3">
    <citation type="submission" date="2016-12" db="EMBL/GenBank/DDBJ databases">
        <title>Annotation of the draft genome assembly of Crocosphaera watsonii WH 8501.</title>
        <authorList>
            <consortium name="US DOE Joint Genome Institute (JGI-ORNL)"/>
            <person name="Larimer F."/>
            <person name="Land M."/>
        </authorList>
    </citation>
    <scope>NUCLEOTIDE SEQUENCE</scope>
    <source>
        <strain evidence="1">WH 8501</strain>
    </source>
</reference>
<dbReference type="RefSeq" id="WP_007307316.1">
    <property type="nucleotide sequence ID" value="NZ_CAWLGH010000219.1"/>
</dbReference>
<dbReference type="InterPro" id="IPR052934">
    <property type="entry name" value="Methyl-DNA_Rec/Restrict_Enz"/>
</dbReference>
<organism evidence="1 2">
    <name type="scientific">Crocosphaera watsonii WH 8501</name>
    <dbReference type="NCBI Taxonomy" id="165597"/>
    <lineage>
        <taxon>Bacteria</taxon>
        <taxon>Bacillati</taxon>
        <taxon>Cyanobacteriota</taxon>
        <taxon>Cyanophyceae</taxon>
        <taxon>Oscillatoriophycideae</taxon>
        <taxon>Chroococcales</taxon>
        <taxon>Aphanothecaceae</taxon>
        <taxon>Crocosphaera</taxon>
    </lineage>
</organism>
<evidence type="ECO:0000313" key="1">
    <source>
        <dbReference type="EMBL" id="EAM48914.1"/>
    </source>
</evidence>
<keyword evidence="2" id="KW-1185">Reference proteome</keyword>
<comment type="caution">
    <text evidence="1">The sequence shown here is derived from an EMBL/GenBank/DDBJ whole genome shotgun (WGS) entry which is preliminary data.</text>
</comment>
<protein>
    <recommendedName>
        <fullName evidence="3">Restriction enzyme LlaI protein</fullName>
    </recommendedName>
</protein>
<dbReference type="PANTHER" id="PTHR37291">
    <property type="entry name" value="5-METHYLCYTOSINE-SPECIFIC RESTRICTION ENZYME B"/>
    <property type="match status" value="1"/>
</dbReference>
<proteinExistence type="predicted"/>
<dbReference type="EMBL" id="AADV02000105">
    <property type="protein sequence ID" value="EAM48914.1"/>
    <property type="molecule type" value="Genomic_DNA"/>
</dbReference>
<dbReference type="KEGG" id="cwa:CwatDRAFT_2142"/>
<reference evidence="1" key="1">
    <citation type="submission" date="2004-02" db="EMBL/GenBank/DDBJ databases">
        <authorList>
            <consortium name="DOE Joint Genome Institute"/>
        </authorList>
    </citation>
    <scope>NUCLEOTIDE SEQUENCE [LARGE SCALE GENOMIC DNA]</scope>
    <source>
        <strain evidence="1">WH 8501</strain>
    </source>
</reference>
<evidence type="ECO:0008006" key="3">
    <source>
        <dbReference type="Google" id="ProtNLM"/>
    </source>
</evidence>
<evidence type="ECO:0000313" key="2">
    <source>
        <dbReference type="Proteomes" id="UP000003922"/>
    </source>
</evidence>
<dbReference type="AlphaFoldDB" id="Q4BYE4"/>
<dbReference type="PANTHER" id="PTHR37291:SF1">
    <property type="entry name" value="TYPE IV METHYL-DIRECTED RESTRICTION ENZYME ECOKMCRB SUBUNIT"/>
    <property type="match status" value="1"/>
</dbReference>
<reference evidence="1" key="2">
    <citation type="submission" date="2005-06" db="EMBL/GenBank/DDBJ databases">
        <title>Sequencing of the draft genome and assembly of Crocosphaera watsonii WH 8501.</title>
        <authorList>
            <consortium name="US DOE Joint Genome Institute (JGI-PGF)"/>
            <person name="Copeland A."/>
            <person name="Lucas S."/>
            <person name="Lapidus A."/>
            <person name="Barry K."/>
            <person name="Detter C."/>
            <person name="Glavina T."/>
            <person name="Hammon N."/>
            <person name="Israni S."/>
            <person name="Pitluck S."/>
            <person name="Richardson P."/>
        </authorList>
    </citation>
    <scope>NUCLEOTIDE SEQUENCE [LARGE SCALE GENOMIC DNA]</scope>
    <source>
        <strain evidence="1">WH 8501</strain>
    </source>
</reference>
<name>Q4BYE4_CROWT</name>
<accession>Q4BYE4</accession>
<sequence>MTILESIGVEEKPLANEQFEYKFPGEEKWKKSYLTFQGRVNGLNLNLKEQSIKIPPNLSILCTMNTSDNSIYFMDSAFKRRWDWEFINWDKTKPPKVNYGKEQNGTLDEQEWFDFIKKLNDFIKSNHASIRGIEDKQIGEYFIKERPVTSTQIQNKLMFFMWDSVFNRDKKPLVNLLQVNKDKLVTFGDFTKLHNIFVNKIMSYN</sequence>